<gene>
    <name evidence="1" type="ORF">CA85_02420</name>
</gene>
<reference evidence="1 2" key="1">
    <citation type="submission" date="2019-02" db="EMBL/GenBank/DDBJ databases">
        <title>Deep-cultivation of Planctomycetes and their phenomic and genomic characterization uncovers novel biology.</title>
        <authorList>
            <person name="Wiegand S."/>
            <person name="Jogler M."/>
            <person name="Boedeker C."/>
            <person name="Pinto D."/>
            <person name="Vollmers J."/>
            <person name="Rivas-Marin E."/>
            <person name="Kohn T."/>
            <person name="Peeters S.H."/>
            <person name="Heuer A."/>
            <person name="Rast P."/>
            <person name="Oberbeckmann S."/>
            <person name="Bunk B."/>
            <person name="Jeske O."/>
            <person name="Meyerdierks A."/>
            <person name="Storesund J.E."/>
            <person name="Kallscheuer N."/>
            <person name="Luecker S."/>
            <person name="Lage O.M."/>
            <person name="Pohl T."/>
            <person name="Merkel B.J."/>
            <person name="Hornburger P."/>
            <person name="Mueller R.-W."/>
            <person name="Bruemmer F."/>
            <person name="Labrenz M."/>
            <person name="Spormann A.M."/>
            <person name="Op Den Camp H."/>
            <person name="Overmann J."/>
            <person name="Amann R."/>
            <person name="Jetten M.S.M."/>
            <person name="Mascher T."/>
            <person name="Medema M.H."/>
            <person name="Devos D.P."/>
            <person name="Kaster A.-K."/>
            <person name="Ovreas L."/>
            <person name="Rohde M."/>
            <person name="Galperin M.Y."/>
            <person name="Jogler C."/>
        </authorList>
    </citation>
    <scope>NUCLEOTIDE SEQUENCE [LARGE SCALE GENOMIC DNA]</scope>
    <source>
        <strain evidence="1 2">CA85</strain>
    </source>
</reference>
<accession>A0A5C5YJA2</accession>
<dbReference type="AlphaFoldDB" id="A0A5C5YJA2"/>
<protein>
    <submittedName>
        <fullName evidence="1">Uncharacterized protein</fullName>
    </submittedName>
</protein>
<evidence type="ECO:0000313" key="2">
    <source>
        <dbReference type="Proteomes" id="UP000318053"/>
    </source>
</evidence>
<dbReference type="EMBL" id="SJPK01000001">
    <property type="protein sequence ID" value="TWT74954.1"/>
    <property type="molecule type" value="Genomic_DNA"/>
</dbReference>
<evidence type="ECO:0000313" key="1">
    <source>
        <dbReference type="EMBL" id="TWT74954.1"/>
    </source>
</evidence>
<comment type="caution">
    <text evidence="1">The sequence shown here is derived from an EMBL/GenBank/DDBJ whole genome shotgun (WGS) entry which is preliminary data.</text>
</comment>
<name>A0A5C5YJA2_9BACT</name>
<dbReference type="Proteomes" id="UP000318053">
    <property type="component" value="Unassembled WGS sequence"/>
</dbReference>
<sequence length="42" mass="4904">MSGTSFQLAVGKNRKLEAYSTFKLATYYFDVPKFQPFTARHR</sequence>
<proteinExistence type="predicted"/>
<organism evidence="1 2">
    <name type="scientific">Allorhodopirellula solitaria</name>
    <dbReference type="NCBI Taxonomy" id="2527987"/>
    <lineage>
        <taxon>Bacteria</taxon>
        <taxon>Pseudomonadati</taxon>
        <taxon>Planctomycetota</taxon>
        <taxon>Planctomycetia</taxon>
        <taxon>Pirellulales</taxon>
        <taxon>Pirellulaceae</taxon>
        <taxon>Allorhodopirellula</taxon>
    </lineage>
</organism>
<keyword evidence="2" id="KW-1185">Reference proteome</keyword>